<evidence type="ECO:0000256" key="3">
    <source>
        <dbReference type="PROSITE-ProRule" id="PRU00076"/>
    </source>
</evidence>
<dbReference type="InterPro" id="IPR000742">
    <property type="entry name" value="EGF"/>
</dbReference>
<evidence type="ECO:0000256" key="4">
    <source>
        <dbReference type="SAM" id="Phobius"/>
    </source>
</evidence>
<feature type="transmembrane region" description="Helical" evidence="4">
    <location>
        <begin position="740"/>
        <end position="758"/>
    </location>
</feature>
<dbReference type="SUPFAM" id="SSF51110">
    <property type="entry name" value="alpha-D-mannose-specific plant lectins"/>
    <property type="match status" value="1"/>
</dbReference>
<name>A0A8N4FA51_ELAGV</name>
<accession>A0A8N4FA51</accession>
<dbReference type="PROSITE" id="PS50927">
    <property type="entry name" value="BULB_LECTIN"/>
    <property type="match status" value="1"/>
</dbReference>
<evidence type="ECO:0000256" key="5">
    <source>
        <dbReference type="SAM" id="SignalP"/>
    </source>
</evidence>
<keyword evidence="4" id="KW-1133">Transmembrane helix</keyword>
<keyword evidence="8" id="KW-1185">Reference proteome</keyword>
<keyword evidence="1 5" id="KW-0732">Signal</keyword>
<dbReference type="Pfam" id="PF00954">
    <property type="entry name" value="S_locus_glycop"/>
    <property type="match status" value="1"/>
</dbReference>
<dbReference type="PROSITE" id="PS50026">
    <property type="entry name" value="EGF_3"/>
    <property type="match status" value="1"/>
</dbReference>
<dbReference type="InterPro" id="IPR036426">
    <property type="entry name" value="Bulb-type_lectin_dom_sf"/>
</dbReference>
<keyword evidence="4" id="KW-0472">Membrane</keyword>
<evidence type="ECO:0000313" key="8">
    <source>
        <dbReference type="Proteomes" id="UP000504607"/>
    </source>
</evidence>
<dbReference type="CDD" id="cd00028">
    <property type="entry name" value="B_lectin"/>
    <property type="match status" value="1"/>
</dbReference>
<evidence type="ECO:0000256" key="2">
    <source>
        <dbReference type="ARBA" id="ARBA00023157"/>
    </source>
</evidence>
<dbReference type="InterPro" id="IPR001480">
    <property type="entry name" value="Bulb-type_lectin_dom"/>
</dbReference>
<dbReference type="Pfam" id="PF01453">
    <property type="entry name" value="B_lectin"/>
    <property type="match status" value="1"/>
</dbReference>
<evidence type="ECO:0000259" key="7">
    <source>
        <dbReference type="PROSITE" id="PS50927"/>
    </source>
</evidence>
<keyword evidence="3" id="KW-0245">EGF-like domain</keyword>
<feature type="signal peptide" evidence="5">
    <location>
        <begin position="1"/>
        <end position="21"/>
    </location>
</feature>
<evidence type="ECO:0000256" key="1">
    <source>
        <dbReference type="ARBA" id="ARBA00022729"/>
    </source>
</evidence>
<dbReference type="Gene3D" id="2.90.10.10">
    <property type="entry name" value="Bulb-type lectin domain"/>
    <property type="match status" value="1"/>
</dbReference>
<dbReference type="OrthoDB" id="1002573at2759"/>
<organism evidence="8 9">
    <name type="scientific">Elaeis guineensis var. tenera</name>
    <name type="common">Oil palm</name>
    <dbReference type="NCBI Taxonomy" id="51953"/>
    <lineage>
        <taxon>Eukaryota</taxon>
        <taxon>Viridiplantae</taxon>
        <taxon>Streptophyta</taxon>
        <taxon>Embryophyta</taxon>
        <taxon>Tracheophyta</taxon>
        <taxon>Spermatophyta</taxon>
        <taxon>Magnoliopsida</taxon>
        <taxon>Liliopsida</taxon>
        <taxon>Arecaceae</taxon>
        <taxon>Arecoideae</taxon>
        <taxon>Cocoseae</taxon>
        <taxon>Elaeidinae</taxon>
        <taxon>Elaeis</taxon>
    </lineage>
</organism>
<dbReference type="GO" id="GO:0051707">
    <property type="term" value="P:response to other organism"/>
    <property type="evidence" value="ECO:0007669"/>
    <property type="project" value="UniProtKB-ARBA"/>
</dbReference>
<dbReference type="Pfam" id="PF00078">
    <property type="entry name" value="RVT_1"/>
    <property type="match status" value="1"/>
</dbReference>
<dbReference type="PANTHER" id="PTHR32444:SF235">
    <property type="entry name" value="OS01G0783900 PROTEIN"/>
    <property type="match status" value="1"/>
</dbReference>
<keyword evidence="2" id="KW-1015">Disulfide bond</keyword>
<dbReference type="SMART" id="SM00108">
    <property type="entry name" value="B_lectin"/>
    <property type="match status" value="1"/>
</dbReference>
<dbReference type="InterPro" id="IPR000858">
    <property type="entry name" value="S_locus_glycoprot_dom"/>
</dbReference>
<evidence type="ECO:0000259" key="6">
    <source>
        <dbReference type="PROSITE" id="PS50026"/>
    </source>
</evidence>
<proteinExistence type="predicted"/>
<evidence type="ECO:0000313" key="9">
    <source>
        <dbReference type="RefSeq" id="XP_029122211.1"/>
    </source>
</evidence>
<gene>
    <name evidence="9" type="primary">LOC105049979</name>
</gene>
<reference evidence="9" key="1">
    <citation type="submission" date="2025-08" db="UniProtKB">
        <authorList>
            <consortium name="RefSeq"/>
        </authorList>
    </citation>
    <scope>IDENTIFICATION</scope>
</reference>
<feature type="domain" description="EGF-like" evidence="6">
    <location>
        <begin position="283"/>
        <end position="319"/>
    </location>
</feature>
<protein>
    <submittedName>
        <fullName evidence="9">Receptor-like serine/threonine-protein kinase SD1-8</fullName>
    </submittedName>
</protein>
<dbReference type="RefSeq" id="XP_029122211.1">
    <property type="nucleotide sequence ID" value="XM_029266378.1"/>
</dbReference>
<feature type="domain" description="Bulb-type lectin" evidence="7">
    <location>
        <begin position="32"/>
        <end position="146"/>
    </location>
</feature>
<keyword evidence="4" id="KW-0812">Transmembrane</keyword>
<dbReference type="Proteomes" id="UP000504607">
    <property type="component" value="Chromosome 1"/>
</dbReference>
<dbReference type="GO" id="GO:0048544">
    <property type="term" value="P:recognition of pollen"/>
    <property type="evidence" value="ECO:0007669"/>
    <property type="project" value="InterPro"/>
</dbReference>
<dbReference type="AlphaFoldDB" id="A0A8N4FA51"/>
<feature type="transmembrane region" description="Helical" evidence="4">
    <location>
        <begin position="526"/>
        <end position="549"/>
    </location>
</feature>
<dbReference type="PANTHER" id="PTHR32444">
    <property type="entry name" value="BULB-TYPE LECTIN DOMAIN-CONTAINING PROTEIN"/>
    <property type="match status" value="1"/>
</dbReference>
<comment type="caution">
    <text evidence="3">Lacks conserved residue(s) required for the propagation of feature annotation.</text>
</comment>
<feature type="chain" id="PRO_5035468822" evidence="5">
    <location>
        <begin position="22"/>
        <end position="761"/>
    </location>
</feature>
<sequence>MALLEWFLVLGISAATIVVHGQPGMNASVYPELIVTQLPLMQKARDTMTPTKSIVDGQTLISSAGTFERTPDKTVVWVANRMSPLNGSTEVLSLTHDGKLVLLNSAGYILWSTKTPNAINPIVQLLDSGNLVLIEGTSKNLLWQSFDHPTDALLPGMKLERDLTTNADRHFTSWKISSDPSPGDYYCKIHISAGPEVFVWRGSVQKVNRIGPWNAGGFTGVPDMKTHNMFRFNLTSNEYDATFTFKVLDNSIQSRISLNETGLVQRFVRSKPNLAWDLYWWFPKDHCNEYAICGANGVCSTNYSSACDCLRGFSPRSPQHWRLRDNSDGCARRTALNCSSDEVNCIVKNYCPISLMNGIVKIMSKVLSSRLAKKLENMISPTQSAFIKGTTLADNFAVAKEIILQAIRSKQKGIIYKLDFEKVFDNVEWTFLMDLLRQENVYLMQVEMQPVYFSSMGKSEKHRASRAIINIGWISAFAINEGRGCVTWTRDLVDIRLFNGGGENLYVRLASSELGQIRGNYRKKKLVIVIIISSLAGFLLLVCCIRLLWKKNKKRKQGETLSTHYRESKGDELELPLFDIHTIRTATNNFSEDENYMTLGLKKERGLNGELMRWTEVSVERRTSEMETTNMKNMKMREKRTPWHFLLRTPWPRSFIGMEPRDEVHQDRRGPEPPTRVVIHRPFLIADASETCPPSAFISDSRVSGLEENKGGEISSLPNSVVGFSSSVRSSSRTMMACRLYLFSSVWVAASAALRAVSSDL</sequence>
<dbReference type="InterPro" id="IPR000477">
    <property type="entry name" value="RT_dom"/>
</dbReference>